<dbReference type="InterPro" id="IPR003311">
    <property type="entry name" value="AUX_IAA"/>
</dbReference>
<dbReference type="STRING" id="3476.A0A2P5DRN8"/>
<keyword evidence="4 10" id="KW-0678">Repressor</keyword>
<keyword evidence="13" id="KW-1185">Reference proteome</keyword>
<comment type="subunit">
    <text evidence="3 10">Homodimers and heterodimers.</text>
</comment>
<accession>A0A2P5DRN8</accession>
<dbReference type="GO" id="GO:0005634">
    <property type="term" value="C:nucleus"/>
    <property type="evidence" value="ECO:0007669"/>
    <property type="project" value="UniProtKB-SubCell"/>
</dbReference>
<dbReference type="GO" id="GO:0009734">
    <property type="term" value="P:auxin-activated signaling pathway"/>
    <property type="evidence" value="ECO:0007669"/>
    <property type="project" value="UniProtKB-UniRule"/>
</dbReference>
<comment type="subcellular location">
    <subcellularLocation>
        <location evidence="1 10">Nucleus</location>
    </subcellularLocation>
</comment>
<dbReference type="PROSITE" id="PS51745">
    <property type="entry name" value="PB1"/>
    <property type="match status" value="1"/>
</dbReference>
<keyword evidence="8 10" id="KW-0927">Auxin signaling pathway</keyword>
<reference evidence="13" key="1">
    <citation type="submission" date="2016-06" db="EMBL/GenBank/DDBJ databases">
        <title>Parallel loss of symbiosis genes in relatives of nitrogen-fixing non-legume Parasponia.</title>
        <authorList>
            <person name="Van Velzen R."/>
            <person name="Holmer R."/>
            <person name="Bu F."/>
            <person name="Rutten L."/>
            <person name="Van Zeijl A."/>
            <person name="Liu W."/>
            <person name="Santuari L."/>
            <person name="Cao Q."/>
            <person name="Sharma T."/>
            <person name="Shen D."/>
            <person name="Roswanjaya Y."/>
            <person name="Wardhani T."/>
            <person name="Kalhor M.S."/>
            <person name="Jansen J."/>
            <person name="Van den Hoogen J."/>
            <person name="Gungor B."/>
            <person name="Hartog M."/>
            <person name="Hontelez J."/>
            <person name="Verver J."/>
            <person name="Yang W.-C."/>
            <person name="Schijlen E."/>
            <person name="Repin R."/>
            <person name="Schilthuizen M."/>
            <person name="Schranz E."/>
            <person name="Heidstra R."/>
            <person name="Miyata K."/>
            <person name="Fedorova E."/>
            <person name="Kohlen W."/>
            <person name="Bisseling T."/>
            <person name="Smit S."/>
            <person name="Geurts R."/>
        </authorList>
    </citation>
    <scope>NUCLEOTIDE SEQUENCE [LARGE SCALE GENOMIC DNA]</scope>
    <source>
        <strain evidence="13">cv. WU1-14</strain>
    </source>
</reference>
<feature type="domain" description="PB1" evidence="11">
    <location>
        <begin position="89"/>
        <end position="183"/>
    </location>
</feature>
<comment type="caution">
    <text evidence="12">The sequence shown here is derived from an EMBL/GenBank/DDBJ whole genome shotgun (WGS) entry which is preliminary data.</text>
</comment>
<comment type="function">
    <text evidence="9">Aux/IAA proteins are short-lived transcriptional factors that function as repressors of early auxin response genes at low auxin concentrations. Repression is thought to result from the interaction with auxin response factors (ARFs), proteins that bind to the auxin-responsive promoter element (AuxRE). Formation of heterodimers with ARF proteins may alter their ability to modulate early auxin response genes expression.</text>
</comment>
<dbReference type="GO" id="GO:0006355">
    <property type="term" value="P:regulation of DNA-templated transcription"/>
    <property type="evidence" value="ECO:0007669"/>
    <property type="project" value="InterPro"/>
</dbReference>
<sequence length="200" mass="21987">MNSSFEHSQRQDQYSLKRRWQEIKRQQQQTIVNGGATPPSSGGLSFMGMNPNNNTTTTTNSYLRGAGFPAVAGQLLDHRHDDLVSAAVVPAVTVVLEGRSICHRISLHKHASYQSLAKALRQMFGGDGGGVASDDKVLDLSNAVPGHLIAYEDMENDLLLVGDLNWKDFVRVAKRIRILPAKSNSRKGRGEVYELDKCVV</sequence>
<keyword evidence="7 10" id="KW-0539">Nucleus</keyword>
<dbReference type="InterPro" id="IPR053793">
    <property type="entry name" value="PB1-like"/>
</dbReference>
<dbReference type="Proteomes" id="UP000237105">
    <property type="component" value="Unassembled WGS sequence"/>
</dbReference>
<proteinExistence type="inferred from homology"/>
<evidence type="ECO:0000256" key="1">
    <source>
        <dbReference type="ARBA" id="ARBA00004123"/>
    </source>
</evidence>
<dbReference type="SUPFAM" id="SSF54277">
    <property type="entry name" value="CAD &amp; PB1 domains"/>
    <property type="match status" value="1"/>
</dbReference>
<evidence type="ECO:0000256" key="7">
    <source>
        <dbReference type="ARBA" id="ARBA00023242"/>
    </source>
</evidence>
<dbReference type="PANTHER" id="PTHR31734:SF7">
    <property type="entry name" value="AUXIN-RESPONSIVE PROTEIN IAA33"/>
    <property type="match status" value="1"/>
</dbReference>
<evidence type="ECO:0000256" key="2">
    <source>
        <dbReference type="ARBA" id="ARBA00006728"/>
    </source>
</evidence>
<evidence type="ECO:0000256" key="9">
    <source>
        <dbReference type="ARBA" id="ARBA00025283"/>
    </source>
</evidence>
<gene>
    <name evidence="12" type="primary">PanIAA33</name>
    <name evidence="12" type="ORF">PanWU01x14_038950</name>
</gene>
<dbReference type="Gene3D" id="3.10.20.90">
    <property type="entry name" value="Phosphatidylinositol 3-kinase Catalytic Subunit, Chain A, domain 1"/>
    <property type="match status" value="1"/>
</dbReference>
<dbReference type="OrthoDB" id="783725at2759"/>
<dbReference type="PANTHER" id="PTHR31734">
    <property type="entry name" value="AUXIN-RESPONSIVE PROTEIN IAA17"/>
    <property type="match status" value="1"/>
</dbReference>
<organism evidence="12 13">
    <name type="scientific">Parasponia andersonii</name>
    <name type="common">Sponia andersonii</name>
    <dbReference type="NCBI Taxonomy" id="3476"/>
    <lineage>
        <taxon>Eukaryota</taxon>
        <taxon>Viridiplantae</taxon>
        <taxon>Streptophyta</taxon>
        <taxon>Embryophyta</taxon>
        <taxon>Tracheophyta</taxon>
        <taxon>Spermatophyta</taxon>
        <taxon>Magnoliopsida</taxon>
        <taxon>eudicotyledons</taxon>
        <taxon>Gunneridae</taxon>
        <taxon>Pentapetalae</taxon>
        <taxon>rosids</taxon>
        <taxon>fabids</taxon>
        <taxon>Rosales</taxon>
        <taxon>Cannabaceae</taxon>
        <taxon>Parasponia</taxon>
    </lineage>
</organism>
<name>A0A2P5DRN8_PARAD</name>
<evidence type="ECO:0000256" key="3">
    <source>
        <dbReference type="ARBA" id="ARBA00011726"/>
    </source>
</evidence>
<evidence type="ECO:0000259" key="11">
    <source>
        <dbReference type="PROSITE" id="PS51745"/>
    </source>
</evidence>
<evidence type="ECO:0000313" key="13">
    <source>
        <dbReference type="Proteomes" id="UP000237105"/>
    </source>
</evidence>
<comment type="similarity">
    <text evidence="2 10">Belongs to the Aux/IAA family.</text>
</comment>
<evidence type="ECO:0000256" key="6">
    <source>
        <dbReference type="ARBA" id="ARBA00023163"/>
    </source>
</evidence>
<evidence type="ECO:0000256" key="8">
    <source>
        <dbReference type="ARBA" id="ARBA00023294"/>
    </source>
</evidence>
<dbReference type="InterPro" id="IPR033389">
    <property type="entry name" value="AUX/IAA_dom"/>
</dbReference>
<protein>
    <recommendedName>
        <fullName evidence="10">Auxin-responsive protein</fullName>
    </recommendedName>
</protein>
<evidence type="ECO:0000256" key="5">
    <source>
        <dbReference type="ARBA" id="ARBA00023015"/>
    </source>
</evidence>
<dbReference type="AlphaFoldDB" id="A0A2P5DRN8"/>
<evidence type="ECO:0000256" key="4">
    <source>
        <dbReference type="ARBA" id="ARBA00022491"/>
    </source>
</evidence>
<dbReference type="EMBL" id="JXTB01000021">
    <property type="protein sequence ID" value="PON75944.1"/>
    <property type="molecule type" value="Genomic_DNA"/>
</dbReference>
<keyword evidence="5 10" id="KW-0805">Transcription regulation</keyword>
<dbReference type="Pfam" id="PF02309">
    <property type="entry name" value="AUX_IAA"/>
    <property type="match status" value="1"/>
</dbReference>
<evidence type="ECO:0000313" key="12">
    <source>
        <dbReference type="EMBL" id="PON75944.1"/>
    </source>
</evidence>
<keyword evidence="6 10" id="KW-0804">Transcription</keyword>
<evidence type="ECO:0000256" key="10">
    <source>
        <dbReference type="RuleBase" id="RU004549"/>
    </source>
</evidence>